<sequence length="114" mass="12123">MLSSVHSALSGCCGHRRLGCQASCGQGRARSRCPCYGARSTRSSPVRVAGGRVLRSVTCAPHSGPVRAGSGVLVPRCLTRNRNRRKTPRSCPLAFRLPALPIRVSGGVTERKIN</sequence>
<proteinExistence type="predicted"/>
<reference evidence="1" key="1">
    <citation type="journal article" date="2022" name="bioRxiv">
        <title>Sequencing and chromosome-scale assembly of the giantPleurodeles waltlgenome.</title>
        <authorList>
            <person name="Brown T."/>
            <person name="Elewa A."/>
            <person name="Iarovenko S."/>
            <person name="Subramanian E."/>
            <person name="Araus A.J."/>
            <person name="Petzold A."/>
            <person name="Susuki M."/>
            <person name="Suzuki K.-i.T."/>
            <person name="Hayashi T."/>
            <person name="Toyoda A."/>
            <person name="Oliveira C."/>
            <person name="Osipova E."/>
            <person name="Leigh N.D."/>
            <person name="Simon A."/>
            <person name="Yun M.H."/>
        </authorList>
    </citation>
    <scope>NUCLEOTIDE SEQUENCE</scope>
    <source>
        <strain evidence="1">20211129_DDA</strain>
        <tissue evidence="1">Liver</tissue>
    </source>
</reference>
<evidence type="ECO:0000313" key="2">
    <source>
        <dbReference type="Proteomes" id="UP001066276"/>
    </source>
</evidence>
<comment type="caution">
    <text evidence="1">The sequence shown here is derived from an EMBL/GenBank/DDBJ whole genome shotgun (WGS) entry which is preliminary data.</text>
</comment>
<organism evidence="1 2">
    <name type="scientific">Pleurodeles waltl</name>
    <name type="common">Iberian ribbed newt</name>
    <dbReference type="NCBI Taxonomy" id="8319"/>
    <lineage>
        <taxon>Eukaryota</taxon>
        <taxon>Metazoa</taxon>
        <taxon>Chordata</taxon>
        <taxon>Craniata</taxon>
        <taxon>Vertebrata</taxon>
        <taxon>Euteleostomi</taxon>
        <taxon>Amphibia</taxon>
        <taxon>Batrachia</taxon>
        <taxon>Caudata</taxon>
        <taxon>Salamandroidea</taxon>
        <taxon>Salamandridae</taxon>
        <taxon>Pleurodelinae</taxon>
        <taxon>Pleurodeles</taxon>
    </lineage>
</organism>
<gene>
    <name evidence="1" type="ORF">NDU88_008233</name>
</gene>
<dbReference type="AlphaFoldDB" id="A0AAV7RX25"/>
<evidence type="ECO:0000313" key="1">
    <source>
        <dbReference type="EMBL" id="KAJ1155503.1"/>
    </source>
</evidence>
<name>A0AAV7RX25_PLEWA</name>
<protein>
    <submittedName>
        <fullName evidence="1">Uncharacterized protein</fullName>
    </submittedName>
</protein>
<accession>A0AAV7RX25</accession>
<dbReference type="EMBL" id="JANPWB010000009">
    <property type="protein sequence ID" value="KAJ1155503.1"/>
    <property type="molecule type" value="Genomic_DNA"/>
</dbReference>
<dbReference type="Proteomes" id="UP001066276">
    <property type="component" value="Chromosome 5"/>
</dbReference>
<keyword evidence="2" id="KW-1185">Reference proteome</keyword>